<organism evidence="2 3">
    <name type="scientific">Pisolithus microcarpus 441</name>
    <dbReference type="NCBI Taxonomy" id="765257"/>
    <lineage>
        <taxon>Eukaryota</taxon>
        <taxon>Fungi</taxon>
        <taxon>Dikarya</taxon>
        <taxon>Basidiomycota</taxon>
        <taxon>Agaricomycotina</taxon>
        <taxon>Agaricomycetes</taxon>
        <taxon>Agaricomycetidae</taxon>
        <taxon>Boletales</taxon>
        <taxon>Sclerodermatineae</taxon>
        <taxon>Pisolithaceae</taxon>
        <taxon>Pisolithus</taxon>
    </lineage>
</organism>
<dbReference type="Proteomes" id="UP000054018">
    <property type="component" value="Unassembled WGS sequence"/>
</dbReference>
<reference evidence="2 3" key="1">
    <citation type="submission" date="2014-04" db="EMBL/GenBank/DDBJ databases">
        <authorList>
            <consortium name="DOE Joint Genome Institute"/>
            <person name="Kuo A."/>
            <person name="Kohler A."/>
            <person name="Costa M.D."/>
            <person name="Nagy L.G."/>
            <person name="Floudas D."/>
            <person name="Copeland A."/>
            <person name="Barry K.W."/>
            <person name="Cichocki N."/>
            <person name="Veneault-Fourrey C."/>
            <person name="LaButti K."/>
            <person name="Lindquist E.A."/>
            <person name="Lipzen A."/>
            <person name="Lundell T."/>
            <person name="Morin E."/>
            <person name="Murat C."/>
            <person name="Sun H."/>
            <person name="Tunlid A."/>
            <person name="Henrissat B."/>
            <person name="Grigoriev I.V."/>
            <person name="Hibbett D.S."/>
            <person name="Martin F."/>
            <person name="Nordberg H.P."/>
            <person name="Cantor M.N."/>
            <person name="Hua S.X."/>
        </authorList>
    </citation>
    <scope>NUCLEOTIDE SEQUENCE [LARGE SCALE GENOMIC DNA]</scope>
    <source>
        <strain evidence="2 3">441</strain>
    </source>
</reference>
<dbReference type="HOGENOM" id="CLU_018294_0_0_1"/>
<accession>A0A0C9Z6D4</accession>
<name>A0A0C9Z6D4_9AGAM</name>
<dbReference type="EMBL" id="KN833749">
    <property type="protein sequence ID" value="KIK21674.1"/>
    <property type="molecule type" value="Genomic_DNA"/>
</dbReference>
<dbReference type="STRING" id="765257.A0A0C9Z6D4"/>
<dbReference type="Pfam" id="PF03184">
    <property type="entry name" value="DDE_1"/>
    <property type="match status" value="1"/>
</dbReference>
<gene>
    <name evidence="2" type="ORF">PISMIDRAFT_12163</name>
</gene>
<dbReference type="PANTHER" id="PTHR19303:SF73">
    <property type="entry name" value="PROTEIN PDC2"/>
    <property type="match status" value="1"/>
</dbReference>
<dbReference type="GO" id="GO:0005634">
    <property type="term" value="C:nucleus"/>
    <property type="evidence" value="ECO:0007669"/>
    <property type="project" value="TreeGrafter"/>
</dbReference>
<proteinExistence type="predicted"/>
<reference evidence="3" key="2">
    <citation type="submission" date="2015-01" db="EMBL/GenBank/DDBJ databases">
        <title>Evolutionary Origins and Diversification of the Mycorrhizal Mutualists.</title>
        <authorList>
            <consortium name="DOE Joint Genome Institute"/>
            <consortium name="Mycorrhizal Genomics Consortium"/>
            <person name="Kohler A."/>
            <person name="Kuo A."/>
            <person name="Nagy L.G."/>
            <person name="Floudas D."/>
            <person name="Copeland A."/>
            <person name="Barry K.W."/>
            <person name="Cichocki N."/>
            <person name="Veneault-Fourrey C."/>
            <person name="LaButti K."/>
            <person name="Lindquist E.A."/>
            <person name="Lipzen A."/>
            <person name="Lundell T."/>
            <person name="Morin E."/>
            <person name="Murat C."/>
            <person name="Riley R."/>
            <person name="Ohm R."/>
            <person name="Sun H."/>
            <person name="Tunlid A."/>
            <person name="Henrissat B."/>
            <person name="Grigoriev I.V."/>
            <person name="Hibbett D.S."/>
            <person name="Martin F."/>
        </authorList>
    </citation>
    <scope>NUCLEOTIDE SEQUENCE [LARGE SCALE GENOMIC DNA]</scope>
    <source>
        <strain evidence="3">441</strain>
    </source>
</reference>
<sequence length="506" mass="56981">MAAHFNKIYPSLYLKQLRISVWLQDEAKWRAEYEGNANLSRSAKKVCQTQHPEVMEMLDLWVSKAMADNILLTGKVLCQKWKTFADLIGVPDDKCLNLSEGWLSWFKAASAASEIVEEERLCIQELIKKHGYQPRDIFNADESSLFYAMPPDRGLSNKQTLGIKGKKICLTYLSTTNADGSQKLPPLVIGKAHKPWAFKNKTAAELGFLYRNNAKAWMTSVIYQEWLLNWDRALRNESRKILLLQDNFSGHTVLESLTNIHVENFKPNLTTHVQPNDQGIIHCFKAKYHANFIHCAVDLYKSGVTPSQIYDINQLDAMRLANLAWNDVDTTTIQNCWHKANILPDTINSSSSSTSPSVPISSLIHTSETHADPVLQAEKLVSNALDELEATGALQKSNCMALTELLNPAMETHNMYKASDKDIFTVVMDAKKARETNMEGDEVSNDLAIPAELGPTHKEALQASLLLWEFVSDMDSPFARNLEVMLCSFGHRTQDTGSRYARDGEQ</sequence>
<feature type="domain" description="DDE-1" evidence="1">
    <location>
        <begin position="170"/>
        <end position="337"/>
    </location>
</feature>
<evidence type="ECO:0000313" key="2">
    <source>
        <dbReference type="EMBL" id="KIK21674.1"/>
    </source>
</evidence>
<dbReference type="InterPro" id="IPR009057">
    <property type="entry name" value="Homeodomain-like_sf"/>
</dbReference>
<evidence type="ECO:0000313" key="3">
    <source>
        <dbReference type="Proteomes" id="UP000054018"/>
    </source>
</evidence>
<dbReference type="SUPFAM" id="SSF46689">
    <property type="entry name" value="Homeodomain-like"/>
    <property type="match status" value="1"/>
</dbReference>
<evidence type="ECO:0000259" key="1">
    <source>
        <dbReference type="Pfam" id="PF03184"/>
    </source>
</evidence>
<dbReference type="InterPro" id="IPR050863">
    <property type="entry name" value="CenT-Element_Derived"/>
</dbReference>
<dbReference type="Gene3D" id="1.10.10.60">
    <property type="entry name" value="Homeodomain-like"/>
    <property type="match status" value="1"/>
</dbReference>
<dbReference type="OrthoDB" id="162969at2759"/>
<dbReference type="AlphaFoldDB" id="A0A0C9Z6D4"/>
<protein>
    <submittedName>
        <fullName evidence="2">Unplaced genomic scaffold scaffold_65, whole genome shotgun sequence</fullName>
    </submittedName>
</protein>
<dbReference type="InterPro" id="IPR004875">
    <property type="entry name" value="DDE_SF_endonuclease_dom"/>
</dbReference>
<dbReference type="PANTHER" id="PTHR19303">
    <property type="entry name" value="TRANSPOSON"/>
    <property type="match status" value="1"/>
</dbReference>
<dbReference type="GO" id="GO:0003677">
    <property type="term" value="F:DNA binding"/>
    <property type="evidence" value="ECO:0007669"/>
    <property type="project" value="TreeGrafter"/>
</dbReference>
<keyword evidence="3" id="KW-1185">Reference proteome</keyword>